<reference evidence="4" key="2">
    <citation type="submission" date="2025-08" db="UniProtKB">
        <authorList>
            <consortium name="RefSeq"/>
        </authorList>
    </citation>
    <scope>IDENTIFICATION</scope>
    <source>
        <tissue evidence="4">Whole plant</tissue>
    </source>
</reference>
<feature type="compositionally biased region" description="Basic and acidic residues" evidence="1">
    <location>
        <begin position="204"/>
        <end position="224"/>
    </location>
</feature>
<keyword evidence="2" id="KW-1133">Transmembrane helix</keyword>
<dbReference type="InterPro" id="IPR027643">
    <property type="entry name" value="Formin-like_plant"/>
</dbReference>
<evidence type="ECO:0000313" key="3">
    <source>
        <dbReference type="Proteomes" id="UP000515211"/>
    </source>
</evidence>
<gene>
    <name evidence="4" type="primary">LOC127747696</name>
</gene>
<keyword evidence="2" id="KW-0472">Membrane</keyword>
<feature type="compositionally biased region" description="Pro residues" evidence="1">
    <location>
        <begin position="144"/>
        <end position="181"/>
    </location>
</feature>
<evidence type="ECO:0000256" key="2">
    <source>
        <dbReference type="SAM" id="Phobius"/>
    </source>
</evidence>
<dbReference type="GO" id="GO:0051015">
    <property type="term" value="F:actin filament binding"/>
    <property type="evidence" value="ECO:0007669"/>
    <property type="project" value="InterPro"/>
</dbReference>
<proteinExistence type="predicted"/>
<accession>A0A9C6TJP1</accession>
<dbReference type="GeneID" id="127747696"/>
<feature type="region of interest" description="Disordered" evidence="1">
    <location>
        <begin position="119"/>
        <end position="224"/>
    </location>
</feature>
<dbReference type="GO" id="GO:0045010">
    <property type="term" value="P:actin nucleation"/>
    <property type="evidence" value="ECO:0007669"/>
    <property type="project" value="InterPro"/>
</dbReference>
<evidence type="ECO:0000256" key="1">
    <source>
        <dbReference type="SAM" id="MobiDB-lite"/>
    </source>
</evidence>
<reference evidence="3" key="1">
    <citation type="journal article" date="2016" name="Nat. Genet.">
        <title>The genome sequences of Arachis duranensis and Arachis ipaensis, the diploid ancestors of cultivated peanut.</title>
        <authorList>
            <person name="Bertioli D.J."/>
            <person name="Cannon S.B."/>
            <person name="Froenicke L."/>
            <person name="Huang G."/>
            <person name="Farmer A.D."/>
            <person name="Cannon E.K."/>
            <person name="Liu X."/>
            <person name="Gao D."/>
            <person name="Clevenger J."/>
            <person name="Dash S."/>
            <person name="Ren L."/>
            <person name="Moretzsohn M.C."/>
            <person name="Shirasawa K."/>
            <person name="Huang W."/>
            <person name="Vidigal B."/>
            <person name="Abernathy B."/>
            <person name="Chu Y."/>
            <person name="Niederhuth C.E."/>
            <person name="Umale P."/>
            <person name="Araujo A.C."/>
            <person name="Kozik A."/>
            <person name="Kim K.D."/>
            <person name="Burow M.D."/>
            <person name="Varshney R.K."/>
            <person name="Wang X."/>
            <person name="Zhang X."/>
            <person name="Barkley N."/>
            <person name="Guimaraes P.M."/>
            <person name="Isobe S."/>
            <person name="Guo B."/>
            <person name="Liao B."/>
            <person name="Stalker H.T."/>
            <person name="Schmitz R.J."/>
            <person name="Scheffler B.E."/>
            <person name="Leal-Bertioli S.C."/>
            <person name="Xun X."/>
            <person name="Jackson S.A."/>
            <person name="Michelmore R."/>
            <person name="Ozias-Akins P."/>
        </authorList>
    </citation>
    <scope>NUCLEOTIDE SEQUENCE [LARGE SCALE GENOMIC DNA]</scope>
    <source>
        <strain evidence="3">cv. V14167</strain>
    </source>
</reference>
<protein>
    <submittedName>
        <fullName evidence="4">Formin-like protein 4</fullName>
    </submittedName>
</protein>
<dbReference type="PANTHER" id="PTHR23213">
    <property type="entry name" value="FORMIN-RELATED"/>
    <property type="match status" value="1"/>
</dbReference>
<sequence length="286" mass="31429">MSDPSYAIAKAVAATAGAMLLIAGIFFYLFQKYALATYPKRNKFPYDYEGIRKLVGGNVKGLIMEENGVDVLYMLDTGGKELVTRFTSSSFNPSFEDHDLEQEKRIDVVVQRSKISKPKMILEPPLPPLSQASPRIDQEKKTQPSPPPLPPPPPPPPPPLPPLPPPPAPKAVPPGPPPPPKAGGFSSSSLKPPPVPKGKPNSQRTKEGILGESSREKKGAGETRLKPLHWDKVMANVDHSTVWDQINDGSFRYVTQGFKLRLHLQDESQHLQCVFCFNFLLTVATI</sequence>
<name>A0A9C6TJP1_ARADU</name>
<dbReference type="RefSeq" id="XP_052117821.1">
    <property type="nucleotide sequence ID" value="XM_052261861.1"/>
</dbReference>
<organism evidence="3 4">
    <name type="scientific">Arachis duranensis</name>
    <name type="common">Wild peanut</name>
    <dbReference type="NCBI Taxonomy" id="130453"/>
    <lineage>
        <taxon>Eukaryota</taxon>
        <taxon>Viridiplantae</taxon>
        <taxon>Streptophyta</taxon>
        <taxon>Embryophyta</taxon>
        <taxon>Tracheophyta</taxon>
        <taxon>Spermatophyta</taxon>
        <taxon>Magnoliopsida</taxon>
        <taxon>eudicotyledons</taxon>
        <taxon>Gunneridae</taxon>
        <taxon>Pentapetalae</taxon>
        <taxon>rosids</taxon>
        <taxon>fabids</taxon>
        <taxon>Fabales</taxon>
        <taxon>Fabaceae</taxon>
        <taxon>Papilionoideae</taxon>
        <taxon>50 kb inversion clade</taxon>
        <taxon>dalbergioids sensu lato</taxon>
        <taxon>Dalbergieae</taxon>
        <taxon>Pterocarpus clade</taxon>
        <taxon>Arachis</taxon>
    </lineage>
</organism>
<dbReference type="Proteomes" id="UP000515211">
    <property type="component" value="Chromosome 5"/>
</dbReference>
<dbReference type="PANTHER" id="PTHR23213:SF273">
    <property type="entry name" value="FORMIN-LIKE PROTEIN"/>
    <property type="match status" value="1"/>
</dbReference>
<keyword evidence="3" id="KW-1185">Reference proteome</keyword>
<keyword evidence="2" id="KW-0812">Transmembrane</keyword>
<dbReference type="PRINTS" id="PR01217">
    <property type="entry name" value="PRICHEXTENSN"/>
</dbReference>
<evidence type="ECO:0000313" key="4">
    <source>
        <dbReference type="RefSeq" id="XP_052117821.1"/>
    </source>
</evidence>
<dbReference type="AlphaFoldDB" id="A0A9C6TJP1"/>
<feature type="transmembrane region" description="Helical" evidence="2">
    <location>
        <begin position="6"/>
        <end position="30"/>
    </location>
</feature>
<dbReference type="KEGG" id="adu:127747696"/>